<reference evidence="1 2" key="1">
    <citation type="submission" date="2014-04" db="EMBL/GenBank/DDBJ databases">
        <authorList>
            <consortium name="DOE Joint Genome Institute"/>
            <person name="Kuo A."/>
            <person name="Kohler A."/>
            <person name="Jargeat P."/>
            <person name="Nagy L.G."/>
            <person name="Floudas D."/>
            <person name="Copeland A."/>
            <person name="Barry K.W."/>
            <person name="Cichocki N."/>
            <person name="Veneault-Fourrey C."/>
            <person name="LaButti K."/>
            <person name="Lindquist E.A."/>
            <person name="Lipzen A."/>
            <person name="Lundell T."/>
            <person name="Morin E."/>
            <person name="Murat C."/>
            <person name="Sun H."/>
            <person name="Tunlid A."/>
            <person name="Henrissat B."/>
            <person name="Grigoriev I.V."/>
            <person name="Hibbett D.S."/>
            <person name="Martin F."/>
            <person name="Nordberg H.P."/>
            <person name="Cantor M.N."/>
            <person name="Hua S.X."/>
        </authorList>
    </citation>
    <scope>NUCLEOTIDE SEQUENCE [LARGE SCALE GENOMIC DNA]</scope>
    <source>
        <strain evidence="1 2">Ve08.2h10</strain>
    </source>
</reference>
<reference evidence="2" key="2">
    <citation type="submission" date="2015-01" db="EMBL/GenBank/DDBJ databases">
        <title>Evolutionary Origins and Diversification of the Mycorrhizal Mutualists.</title>
        <authorList>
            <consortium name="DOE Joint Genome Institute"/>
            <consortium name="Mycorrhizal Genomics Consortium"/>
            <person name="Kohler A."/>
            <person name="Kuo A."/>
            <person name="Nagy L.G."/>
            <person name="Floudas D."/>
            <person name="Copeland A."/>
            <person name="Barry K.W."/>
            <person name="Cichocki N."/>
            <person name="Veneault-Fourrey C."/>
            <person name="LaButti K."/>
            <person name="Lindquist E.A."/>
            <person name="Lipzen A."/>
            <person name="Lundell T."/>
            <person name="Morin E."/>
            <person name="Murat C."/>
            <person name="Riley R."/>
            <person name="Ohm R."/>
            <person name="Sun H."/>
            <person name="Tunlid A."/>
            <person name="Henrissat B."/>
            <person name="Grigoriev I.V."/>
            <person name="Hibbett D.S."/>
            <person name="Martin F."/>
        </authorList>
    </citation>
    <scope>NUCLEOTIDE SEQUENCE [LARGE SCALE GENOMIC DNA]</scope>
    <source>
        <strain evidence="2">Ve08.2h10</strain>
    </source>
</reference>
<protein>
    <submittedName>
        <fullName evidence="1">Uncharacterized protein</fullName>
    </submittedName>
</protein>
<dbReference type="InParanoid" id="A0A0D0DL02"/>
<gene>
    <name evidence="1" type="ORF">PAXRUDRAFT_565225</name>
</gene>
<organism evidence="1 2">
    <name type="scientific">Paxillus rubicundulus Ve08.2h10</name>
    <dbReference type="NCBI Taxonomy" id="930991"/>
    <lineage>
        <taxon>Eukaryota</taxon>
        <taxon>Fungi</taxon>
        <taxon>Dikarya</taxon>
        <taxon>Basidiomycota</taxon>
        <taxon>Agaricomycotina</taxon>
        <taxon>Agaricomycetes</taxon>
        <taxon>Agaricomycetidae</taxon>
        <taxon>Boletales</taxon>
        <taxon>Paxilineae</taxon>
        <taxon>Paxillaceae</taxon>
        <taxon>Paxillus</taxon>
    </lineage>
</organism>
<proteinExistence type="predicted"/>
<dbReference type="AlphaFoldDB" id="A0A0D0DL02"/>
<name>A0A0D0DL02_9AGAM</name>
<dbReference type="HOGENOM" id="CLU_2850373_0_0_1"/>
<keyword evidence="2" id="KW-1185">Reference proteome</keyword>
<dbReference type="EMBL" id="KN824866">
    <property type="protein sequence ID" value="KIK99237.1"/>
    <property type="molecule type" value="Genomic_DNA"/>
</dbReference>
<accession>A0A0D0DL02</accession>
<sequence>MKERQLNWTLPRLLHQEAVRQENNSFCTGSEGVTIEQEHLKVRTIRLFLFSSRRGYVIVKLQLLP</sequence>
<dbReference type="Proteomes" id="UP000054538">
    <property type="component" value="Unassembled WGS sequence"/>
</dbReference>
<evidence type="ECO:0000313" key="1">
    <source>
        <dbReference type="EMBL" id="KIK99237.1"/>
    </source>
</evidence>
<evidence type="ECO:0000313" key="2">
    <source>
        <dbReference type="Proteomes" id="UP000054538"/>
    </source>
</evidence>